<sequence>MLPASVAVYGANGHTGKFVLAELHRRTIPAIAVTRDASRLPSGVPGRVASVEDAAALDRAFAGCGVVINCAGPFLDTSISVVEAALRARCSYLDVTAEQASAQATFANYDQPARDTGVTVMPAAGFYGGLADLLASVLVRDGVADTITTAVALDHWWPTEGTRRTGDRNQVPRMVIEDGRTASMPLPAQTLNWTFAAPHGAQPVVELPFSEVITISRHLSVRSLHSYLTANAREDVRSADTPPPFASDEQGRSAQQFLLEVVVTDARGTRRASASGQDIYAVSAPIVVEAAMRLLAPDFKNYGALALGQAFDARHFLNALAPEPLTLSIDH</sequence>
<dbReference type="EMBL" id="CP060783">
    <property type="protein sequence ID" value="QNP47611.1"/>
    <property type="molecule type" value="Genomic_DNA"/>
</dbReference>
<dbReference type="InterPro" id="IPR036291">
    <property type="entry name" value="NAD(P)-bd_dom_sf"/>
</dbReference>
<keyword evidence="3" id="KW-1185">Reference proteome</keyword>
<dbReference type="AlphaFoldDB" id="A0A7H0GH45"/>
<name>A0A7H0GH45_9BURK</name>
<dbReference type="KEGG" id="daer:H9K75_15490"/>
<evidence type="ECO:0000313" key="2">
    <source>
        <dbReference type="EMBL" id="QNP47611.1"/>
    </source>
</evidence>
<dbReference type="RefSeq" id="WP_187723291.1">
    <property type="nucleotide sequence ID" value="NZ_CP060783.1"/>
</dbReference>
<feature type="domain" description="NAD(P)-binding" evidence="1">
    <location>
        <begin position="10"/>
        <end position="87"/>
    </location>
</feature>
<dbReference type="Gene3D" id="3.40.50.720">
    <property type="entry name" value="NAD(P)-binding Rossmann-like Domain"/>
    <property type="match status" value="1"/>
</dbReference>
<gene>
    <name evidence="2" type="ORF">H9K75_15490</name>
</gene>
<reference evidence="2 3" key="1">
    <citation type="submission" date="2020-08" db="EMBL/GenBank/DDBJ databases">
        <title>Genome sequence of Diaphorobacter aerolatus KACC 16536T.</title>
        <authorList>
            <person name="Hyun D.-W."/>
            <person name="Bae J.-W."/>
        </authorList>
    </citation>
    <scope>NUCLEOTIDE SEQUENCE [LARGE SCALE GENOMIC DNA]</scope>
    <source>
        <strain evidence="2 3">KACC 16536</strain>
    </source>
</reference>
<dbReference type="Proteomes" id="UP000516028">
    <property type="component" value="Chromosome"/>
</dbReference>
<evidence type="ECO:0000313" key="3">
    <source>
        <dbReference type="Proteomes" id="UP000516028"/>
    </source>
</evidence>
<accession>A0A7H0GH45</accession>
<evidence type="ECO:0000259" key="1">
    <source>
        <dbReference type="Pfam" id="PF13460"/>
    </source>
</evidence>
<dbReference type="PANTHER" id="PTHR43781">
    <property type="entry name" value="SACCHAROPINE DEHYDROGENASE"/>
    <property type="match status" value="1"/>
</dbReference>
<dbReference type="Pfam" id="PF13460">
    <property type="entry name" value="NAD_binding_10"/>
    <property type="match status" value="1"/>
</dbReference>
<dbReference type="SUPFAM" id="SSF51735">
    <property type="entry name" value="NAD(P)-binding Rossmann-fold domains"/>
    <property type="match status" value="1"/>
</dbReference>
<protein>
    <submittedName>
        <fullName evidence="2">NAD(P)H-binding protein</fullName>
    </submittedName>
</protein>
<dbReference type="PANTHER" id="PTHR43781:SF1">
    <property type="entry name" value="SACCHAROPINE DEHYDROGENASE"/>
    <property type="match status" value="1"/>
</dbReference>
<dbReference type="InterPro" id="IPR016040">
    <property type="entry name" value="NAD(P)-bd_dom"/>
</dbReference>
<proteinExistence type="predicted"/>
<organism evidence="2 3">
    <name type="scientific">Diaphorobacter aerolatus</name>
    <dbReference type="NCBI Taxonomy" id="1288495"/>
    <lineage>
        <taxon>Bacteria</taxon>
        <taxon>Pseudomonadati</taxon>
        <taxon>Pseudomonadota</taxon>
        <taxon>Betaproteobacteria</taxon>
        <taxon>Burkholderiales</taxon>
        <taxon>Comamonadaceae</taxon>
        <taxon>Diaphorobacter</taxon>
    </lineage>
</organism>